<evidence type="ECO:0000313" key="9">
    <source>
        <dbReference type="Proteomes" id="UP000642809"/>
    </source>
</evidence>
<dbReference type="AlphaFoldDB" id="A0A8J3G6L3"/>
<dbReference type="Proteomes" id="UP000642809">
    <property type="component" value="Unassembled WGS sequence"/>
</dbReference>
<name>A0A8J3G6L3_9BACT</name>
<dbReference type="GO" id="GO:0008902">
    <property type="term" value="F:hydroxymethylpyrimidine kinase activity"/>
    <property type="evidence" value="ECO:0007669"/>
    <property type="project" value="UniProtKB-EC"/>
</dbReference>
<keyword evidence="5 8" id="KW-0418">Kinase</keyword>
<dbReference type="EMBL" id="BMYF01000019">
    <property type="protein sequence ID" value="GHB46094.1"/>
    <property type="molecule type" value="Genomic_DNA"/>
</dbReference>
<comment type="pathway">
    <text evidence="1">Cofactor biosynthesis; thiamine diphosphate biosynthesis.</text>
</comment>
<evidence type="ECO:0000256" key="5">
    <source>
        <dbReference type="ARBA" id="ARBA00022777"/>
    </source>
</evidence>
<dbReference type="InterPro" id="IPR013749">
    <property type="entry name" value="PM/HMP-P_kinase-1"/>
</dbReference>
<keyword evidence="6" id="KW-0067">ATP-binding</keyword>
<keyword evidence="9" id="KW-1185">Reference proteome</keyword>
<comment type="caution">
    <text evidence="8">The sequence shown here is derived from an EMBL/GenBank/DDBJ whole genome shotgun (WGS) entry which is preliminary data.</text>
</comment>
<dbReference type="GO" id="GO:0005829">
    <property type="term" value="C:cytosol"/>
    <property type="evidence" value="ECO:0007669"/>
    <property type="project" value="TreeGrafter"/>
</dbReference>
<dbReference type="GO" id="GO:0005524">
    <property type="term" value="F:ATP binding"/>
    <property type="evidence" value="ECO:0007669"/>
    <property type="project" value="UniProtKB-KW"/>
</dbReference>
<evidence type="ECO:0000259" key="7">
    <source>
        <dbReference type="Pfam" id="PF08543"/>
    </source>
</evidence>
<dbReference type="EC" id="2.7.1.49" evidence="2"/>
<dbReference type="PANTHER" id="PTHR20858:SF17">
    <property type="entry name" value="HYDROXYMETHYLPYRIMIDINE_PHOSPHOMETHYLPYRIMIDINE KINASE THI20-RELATED"/>
    <property type="match status" value="1"/>
</dbReference>
<dbReference type="InterPro" id="IPR004399">
    <property type="entry name" value="HMP/HMP-P_kinase_dom"/>
</dbReference>
<proteinExistence type="predicted"/>
<evidence type="ECO:0000256" key="2">
    <source>
        <dbReference type="ARBA" id="ARBA00012135"/>
    </source>
</evidence>
<evidence type="ECO:0000256" key="3">
    <source>
        <dbReference type="ARBA" id="ARBA00022679"/>
    </source>
</evidence>
<evidence type="ECO:0000256" key="1">
    <source>
        <dbReference type="ARBA" id="ARBA00004948"/>
    </source>
</evidence>
<dbReference type="RefSeq" id="WP_189584096.1">
    <property type="nucleotide sequence ID" value="NZ_BMYF01000019.1"/>
</dbReference>
<protein>
    <recommendedName>
        <fullName evidence="2">hydroxymethylpyrimidine kinase</fullName>
        <ecNumber evidence="2">2.7.1.49</ecNumber>
    </recommendedName>
</protein>
<dbReference type="GO" id="GO:0008972">
    <property type="term" value="F:phosphomethylpyrimidine kinase activity"/>
    <property type="evidence" value="ECO:0007669"/>
    <property type="project" value="InterPro"/>
</dbReference>
<organism evidence="8 9">
    <name type="scientific">Mongoliitalea lutea</name>
    <dbReference type="NCBI Taxonomy" id="849756"/>
    <lineage>
        <taxon>Bacteria</taxon>
        <taxon>Pseudomonadati</taxon>
        <taxon>Bacteroidota</taxon>
        <taxon>Cytophagia</taxon>
        <taxon>Cytophagales</taxon>
        <taxon>Cyclobacteriaceae</taxon>
        <taxon>Mongoliitalea</taxon>
    </lineage>
</organism>
<dbReference type="Gene3D" id="3.40.1190.20">
    <property type="match status" value="1"/>
</dbReference>
<reference evidence="8" key="2">
    <citation type="submission" date="2020-09" db="EMBL/GenBank/DDBJ databases">
        <authorList>
            <person name="Sun Q."/>
            <person name="Kim S."/>
        </authorList>
    </citation>
    <scope>NUCLEOTIDE SEQUENCE</scope>
    <source>
        <strain evidence="8">KCTC 23224</strain>
    </source>
</reference>
<keyword evidence="3" id="KW-0808">Transferase</keyword>
<dbReference type="FunFam" id="3.40.1190.20:FF:000003">
    <property type="entry name" value="Phosphomethylpyrimidine kinase ThiD"/>
    <property type="match status" value="1"/>
</dbReference>
<dbReference type="InterPro" id="IPR029056">
    <property type="entry name" value="Ribokinase-like"/>
</dbReference>
<dbReference type="NCBIfam" id="TIGR00097">
    <property type="entry name" value="HMP-P_kinase"/>
    <property type="match status" value="1"/>
</dbReference>
<evidence type="ECO:0000313" key="8">
    <source>
        <dbReference type="EMBL" id="GHB46094.1"/>
    </source>
</evidence>
<gene>
    <name evidence="8" type="ORF">GCM10008106_28800</name>
</gene>
<dbReference type="Pfam" id="PF08543">
    <property type="entry name" value="Phos_pyr_kin"/>
    <property type="match status" value="1"/>
</dbReference>
<dbReference type="PANTHER" id="PTHR20858">
    <property type="entry name" value="PHOSPHOMETHYLPYRIMIDINE KINASE"/>
    <property type="match status" value="1"/>
</dbReference>
<evidence type="ECO:0000256" key="6">
    <source>
        <dbReference type="ARBA" id="ARBA00022840"/>
    </source>
</evidence>
<reference evidence="8" key="1">
    <citation type="journal article" date="2014" name="Int. J. Syst. Evol. Microbiol.">
        <title>Complete genome sequence of Corynebacterium casei LMG S-19264T (=DSM 44701T), isolated from a smear-ripened cheese.</title>
        <authorList>
            <consortium name="US DOE Joint Genome Institute (JGI-PGF)"/>
            <person name="Walter F."/>
            <person name="Albersmeier A."/>
            <person name="Kalinowski J."/>
            <person name="Ruckert C."/>
        </authorList>
    </citation>
    <scope>NUCLEOTIDE SEQUENCE</scope>
    <source>
        <strain evidence="8">KCTC 23224</strain>
    </source>
</reference>
<accession>A0A8J3G6L3</accession>
<keyword evidence="4" id="KW-0547">Nucleotide-binding</keyword>
<dbReference type="GO" id="GO:0009228">
    <property type="term" value="P:thiamine biosynthetic process"/>
    <property type="evidence" value="ECO:0007669"/>
    <property type="project" value="InterPro"/>
</dbReference>
<dbReference type="SUPFAM" id="SSF53613">
    <property type="entry name" value="Ribokinase-like"/>
    <property type="match status" value="1"/>
</dbReference>
<dbReference type="CDD" id="cd01169">
    <property type="entry name" value="HMPP_kinase"/>
    <property type="match status" value="1"/>
</dbReference>
<evidence type="ECO:0000256" key="4">
    <source>
        <dbReference type="ARBA" id="ARBA00022741"/>
    </source>
</evidence>
<feature type="domain" description="Pyridoxamine kinase/Phosphomethylpyrimidine kinase" evidence="7">
    <location>
        <begin position="15"/>
        <end position="262"/>
    </location>
</feature>
<sequence>MVKKYIPVLSIAGSDSGGGAGIQADLKTFAALGCYGMTVITATTAQNTQGVRDIFPIPAAHIEAQLMAILEDIPPKAIKIGMVNQPEVVEVLAKTLKRYPHIPIVFDPVMVATSGDRLIADGTVSLLKEQLFPLATMITPNLDEAAVLTGYQVDSVEKMHQAGKDILAMQCKAVLIKGGHLFTPTIYDILFQQYKSKQSYESPYIPTKNLHGTGCTLSSAIAAELAKGYTLKKAVEKARIYVHGAIESGKDIQTGQGNGPLNHFYNPENQIIHEVE</sequence>